<dbReference type="InterPro" id="IPR036097">
    <property type="entry name" value="HisK_dim/P_sf"/>
</dbReference>
<dbReference type="FunFam" id="1.10.287.130:FF:000038">
    <property type="entry name" value="Sensory transduction histidine kinase"/>
    <property type="match status" value="1"/>
</dbReference>
<keyword evidence="10" id="KW-0902">Two-component regulatory system</keyword>
<protein>
    <recommendedName>
        <fullName evidence="3">histidine kinase</fullName>
        <ecNumber evidence="3">2.7.13.3</ecNumber>
    </recommendedName>
</protein>
<keyword evidence="6" id="KW-0808">Transferase</keyword>
<evidence type="ECO:0000313" key="16">
    <source>
        <dbReference type="Proteomes" id="UP000198535"/>
    </source>
</evidence>
<dbReference type="InterPro" id="IPR005467">
    <property type="entry name" value="His_kinase_dom"/>
</dbReference>
<evidence type="ECO:0000256" key="6">
    <source>
        <dbReference type="ARBA" id="ARBA00022679"/>
    </source>
</evidence>
<evidence type="ECO:0000256" key="12">
    <source>
        <dbReference type="SAM" id="Coils"/>
    </source>
</evidence>
<dbReference type="PANTHER" id="PTHR43711">
    <property type="entry name" value="TWO-COMPONENT HISTIDINE KINASE"/>
    <property type="match status" value="1"/>
</dbReference>
<keyword evidence="11 13" id="KW-0472">Membrane</keyword>
<dbReference type="PRINTS" id="PR00344">
    <property type="entry name" value="BCTRLSENSOR"/>
</dbReference>
<name>A0A1I4RTC4_9EURY</name>
<dbReference type="AlphaFoldDB" id="A0A1I4RTC4"/>
<dbReference type="InterPro" id="IPR036890">
    <property type="entry name" value="HATPase_C_sf"/>
</dbReference>
<feature type="coiled-coil region" evidence="12">
    <location>
        <begin position="82"/>
        <end position="109"/>
    </location>
</feature>
<dbReference type="Proteomes" id="UP000198535">
    <property type="component" value="Unassembled WGS sequence"/>
</dbReference>
<organism evidence="15 16">
    <name type="scientific">Methanolobus profundi</name>
    <dbReference type="NCBI Taxonomy" id="487685"/>
    <lineage>
        <taxon>Archaea</taxon>
        <taxon>Methanobacteriati</taxon>
        <taxon>Methanobacteriota</taxon>
        <taxon>Stenosarchaea group</taxon>
        <taxon>Methanomicrobia</taxon>
        <taxon>Methanosarcinales</taxon>
        <taxon>Methanosarcinaceae</taxon>
        <taxon>Methanolobus</taxon>
    </lineage>
</organism>
<keyword evidence="13" id="KW-1133">Transmembrane helix</keyword>
<dbReference type="CDD" id="cd00082">
    <property type="entry name" value="HisKA"/>
    <property type="match status" value="1"/>
</dbReference>
<accession>A0A1I4RTC4</accession>
<gene>
    <name evidence="15" type="ORF">SAMN04488696_1569</name>
</gene>
<keyword evidence="13" id="KW-0812">Transmembrane</keyword>
<comment type="catalytic activity">
    <reaction evidence="1">
        <text>ATP + protein L-histidine = ADP + protein N-phospho-L-histidine.</text>
        <dbReference type="EC" id="2.7.13.3"/>
    </reaction>
</comment>
<dbReference type="SMART" id="SM00388">
    <property type="entry name" value="HisKA"/>
    <property type="match status" value="1"/>
</dbReference>
<keyword evidence="4" id="KW-1003">Cell membrane</keyword>
<evidence type="ECO:0000256" key="13">
    <source>
        <dbReference type="SAM" id="Phobius"/>
    </source>
</evidence>
<dbReference type="InterPro" id="IPR003661">
    <property type="entry name" value="HisK_dim/P_dom"/>
</dbReference>
<evidence type="ECO:0000256" key="5">
    <source>
        <dbReference type="ARBA" id="ARBA00022553"/>
    </source>
</evidence>
<dbReference type="SUPFAM" id="SSF55874">
    <property type="entry name" value="ATPase domain of HSP90 chaperone/DNA topoisomerase II/histidine kinase"/>
    <property type="match status" value="1"/>
</dbReference>
<dbReference type="InterPro" id="IPR004358">
    <property type="entry name" value="Sig_transdc_His_kin-like_C"/>
</dbReference>
<comment type="subcellular location">
    <subcellularLocation>
        <location evidence="2">Cell membrane</location>
    </subcellularLocation>
</comment>
<evidence type="ECO:0000256" key="8">
    <source>
        <dbReference type="ARBA" id="ARBA00022777"/>
    </source>
</evidence>
<proteinExistence type="predicted"/>
<dbReference type="PROSITE" id="PS50109">
    <property type="entry name" value="HIS_KIN"/>
    <property type="match status" value="1"/>
</dbReference>
<evidence type="ECO:0000256" key="1">
    <source>
        <dbReference type="ARBA" id="ARBA00000085"/>
    </source>
</evidence>
<evidence type="ECO:0000256" key="4">
    <source>
        <dbReference type="ARBA" id="ARBA00022475"/>
    </source>
</evidence>
<dbReference type="InterPro" id="IPR050736">
    <property type="entry name" value="Sensor_HK_Regulatory"/>
</dbReference>
<keyword evidence="12" id="KW-0175">Coiled coil</keyword>
<reference evidence="16" key="1">
    <citation type="submission" date="2016-10" db="EMBL/GenBank/DDBJ databases">
        <authorList>
            <person name="Varghese N."/>
            <person name="Submissions S."/>
        </authorList>
    </citation>
    <scope>NUCLEOTIDE SEQUENCE [LARGE SCALE GENOMIC DNA]</scope>
    <source>
        <strain evidence="16">Mob M</strain>
    </source>
</reference>
<dbReference type="EC" id="2.7.13.3" evidence="3"/>
<keyword evidence="7" id="KW-0547">Nucleotide-binding</keyword>
<dbReference type="GO" id="GO:0000155">
    <property type="term" value="F:phosphorelay sensor kinase activity"/>
    <property type="evidence" value="ECO:0007669"/>
    <property type="project" value="InterPro"/>
</dbReference>
<evidence type="ECO:0000259" key="14">
    <source>
        <dbReference type="PROSITE" id="PS50109"/>
    </source>
</evidence>
<keyword evidence="8 15" id="KW-0418">Kinase</keyword>
<dbReference type="GO" id="GO:0005524">
    <property type="term" value="F:ATP binding"/>
    <property type="evidence" value="ECO:0007669"/>
    <property type="project" value="UniProtKB-KW"/>
</dbReference>
<dbReference type="SUPFAM" id="SSF47384">
    <property type="entry name" value="Homodimeric domain of signal transducing histidine kinase"/>
    <property type="match status" value="1"/>
</dbReference>
<evidence type="ECO:0000256" key="7">
    <source>
        <dbReference type="ARBA" id="ARBA00022741"/>
    </source>
</evidence>
<keyword evidence="9" id="KW-0067">ATP-binding</keyword>
<evidence type="ECO:0000256" key="2">
    <source>
        <dbReference type="ARBA" id="ARBA00004236"/>
    </source>
</evidence>
<feature type="transmembrane region" description="Helical" evidence="13">
    <location>
        <begin position="59"/>
        <end position="76"/>
    </location>
</feature>
<dbReference type="Gene3D" id="1.10.287.130">
    <property type="match status" value="1"/>
</dbReference>
<keyword evidence="16" id="KW-1185">Reference proteome</keyword>
<dbReference type="Pfam" id="PF02518">
    <property type="entry name" value="HATPase_c"/>
    <property type="match status" value="1"/>
</dbReference>
<evidence type="ECO:0000313" key="15">
    <source>
        <dbReference type="EMBL" id="SFM55431.1"/>
    </source>
</evidence>
<evidence type="ECO:0000256" key="10">
    <source>
        <dbReference type="ARBA" id="ARBA00023012"/>
    </source>
</evidence>
<sequence>MLERSIMWGYLLSNEHNLQRDTFLVVVGGIIVFFLTLVFDLFDHIIEFLVTHEAWELDEFFTLTAYTTVALLIFSYRRWKEANRELVSRKELEKDLIRAKNEADIANMRLSKFLADMSHELRTPLNSVIGFSEMLQDDTFGPLNEKQMDYVRNISMSGSHLLHLINQLLDLAKIESGKVGMNIEEFHVQELFDEVGSILEVLARKKKVDLTYDIDAELDILNADKVKMKQMLFNLASNAIKFTPEEGHVKLEAKKDGDMVLIRVTDSGHGIDAAGLRKIFEPFEQLGTTEETGYKGTGLGLSIVQELAILHKGKVWVESELGNGSTFFLKLPINLSITH</sequence>
<dbReference type="EMBL" id="FOUJ01000003">
    <property type="protein sequence ID" value="SFM55431.1"/>
    <property type="molecule type" value="Genomic_DNA"/>
</dbReference>
<feature type="domain" description="Histidine kinase" evidence="14">
    <location>
        <begin position="116"/>
        <end position="335"/>
    </location>
</feature>
<evidence type="ECO:0000256" key="11">
    <source>
        <dbReference type="ARBA" id="ARBA00023136"/>
    </source>
</evidence>
<keyword evidence="5" id="KW-0597">Phosphoprotein</keyword>
<dbReference type="CDD" id="cd16922">
    <property type="entry name" value="HATPase_EvgS-ArcB-TorS-like"/>
    <property type="match status" value="1"/>
</dbReference>
<dbReference type="Pfam" id="PF00512">
    <property type="entry name" value="HisKA"/>
    <property type="match status" value="1"/>
</dbReference>
<dbReference type="Gene3D" id="3.30.565.10">
    <property type="entry name" value="Histidine kinase-like ATPase, C-terminal domain"/>
    <property type="match status" value="1"/>
</dbReference>
<dbReference type="FunFam" id="3.30.565.10:FF:000023">
    <property type="entry name" value="PAS domain-containing sensor histidine kinase"/>
    <property type="match status" value="1"/>
</dbReference>
<dbReference type="InterPro" id="IPR003594">
    <property type="entry name" value="HATPase_dom"/>
</dbReference>
<dbReference type="STRING" id="487685.SAMN04488696_1569"/>
<feature type="transmembrane region" description="Helical" evidence="13">
    <location>
        <begin position="21"/>
        <end position="39"/>
    </location>
</feature>
<dbReference type="SMART" id="SM00387">
    <property type="entry name" value="HATPase_c"/>
    <property type="match status" value="1"/>
</dbReference>
<dbReference type="PANTHER" id="PTHR43711:SF31">
    <property type="entry name" value="HISTIDINE KINASE"/>
    <property type="match status" value="1"/>
</dbReference>
<dbReference type="GO" id="GO:0005886">
    <property type="term" value="C:plasma membrane"/>
    <property type="evidence" value="ECO:0007669"/>
    <property type="project" value="UniProtKB-SubCell"/>
</dbReference>
<evidence type="ECO:0000256" key="9">
    <source>
        <dbReference type="ARBA" id="ARBA00022840"/>
    </source>
</evidence>
<evidence type="ECO:0000256" key="3">
    <source>
        <dbReference type="ARBA" id="ARBA00012438"/>
    </source>
</evidence>